<reference evidence="7 8" key="1">
    <citation type="submission" date="2017-08" db="EMBL/GenBank/DDBJ databases">
        <title>Infants hospitalized years apart are colonized by the same room-sourced microbial strains.</title>
        <authorList>
            <person name="Brooks B."/>
            <person name="Olm M.R."/>
            <person name="Firek B.A."/>
            <person name="Baker R."/>
            <person name="Thomas B.C."/>
            <person name="Morowitz M.J."/>
            <person name="Banfield J.F."/>
        </authorList>
    </citation>
    <scope>NUCLEOTIDE SEQUENCE [LARGE SCALE GENOMIC DNA]</scope>
    <source>
        <strain evidence="7">S2_018_000_R3_110</strain>
    </source>
</reference>
<proteinExistence type="inferred from homology"/>
<feature type="binding site" evidence="4">
    <location>
        <position position="168"/>
    </location>
    <ligand>
        <name>pyridoxal 5'-phosphate</name>
        <dbReference type="ChEBI" id="CHEBI:597326"/>
    </ligand>
</feature>
<feature type="binding site" evidence="4">
    <location>
        <position position="252"/>
    </location>
    <ligand>
        <name>pyridoxal 5'-phosphate</name>
        <dbReference type="ChEBI" id="CHEBI:597326"/>
    </ligand>
</feature>
<comment type="subunit">
    <text evidence="4 6">Homodimer.</text>
</comment>
<feature type="binding site" evidence="4">
    <location>
        <begin position="127"/>
        <end position="130"/>
    </location>
    <ligand>
        <name>pyridoxal 5'-phosphate</name>
        <dbReference type="ChEBI" id="CHEBI:597326"/>
    </ligand>
</feature>
<evidence type="ECO:0000256" key="5">
    <source>
        <dbReference type="NCBIfam" id="TIGR01814"/>
    </source>
</evidence>
<dbReference type="PANTHER" id="PTHR14084">
    <property type="entry name" value="KYNURENINASE"/>
    <property type="match status" value="1"/>
</dbReference>
<feature type="binding site" evidence="4">
    <location>
        <position position="100"/>
    </location>
    <ligand>
        <name>pyridoxal 5'-phosphate</name>
        <dbReference type="ChEBI" id="CHEBI:597326"/>
    </ligand>
</feature>
<dbReference type="GO" id="GO:0030170">
    <property type="term" value="F:pyridoxal phosphate binding"/>
    <property type="evidence" value="ECO:0007669"/>
    <property type="project" value="UniProtKB-UniRule"/>
</dbReference>
<name>A0A2W4Z4W6_9SPHN</name>
<evidence type="ECO:0000256" key="4">
    <source>
        <dbReference type="HAMAP-Rule" id="MF_01970"/>
    </source>
</evidence>
<feature type="binding site" evidence="4">
    <location>
        <position position="200"/>
    </location>
    <ligand>
        <name>pyridoxal 5'-phosphate</name>
        <dbReference type="ChEBI" id="CHEBI:597326"/>
    </ligand>
</feature>
<evidence type="ECO:0000313" key="7">
    <source>
        <dbReference type="EMBL" id="PZO77400.1"/>
    </source>
</evidence>
<comment type="catalytic activity">
    <reaction evidence="6">
        <text>3-hydroxy-L-kynurenine + H2O = 3-hydroxyanthranilate + L-alanine + H(+)</text>
        <dbReference type="Rhea" id="RHEA:25143"/>
        <dbReference type="ChEBI" id="CHEBI:15377"/>
        <dbReference type="ChEBI" id="CHEBI:15378"/>
        <dbReference type="ChEBI" id="CHEBI:36559"/>
        <dbReference type="ChEBI" id="CHEBI:57972"/>
        <dbReference type="ChEBI" id="CHEBI:58125"/>
        <dbReference type="EC" id="3.7.1.3"/>
    </reaction>
</comment>
<comment type="caution">
    <text evidence="7">The sequence shown here is derived from an EMBL/GenBank/DDBJ whole genome shotgun (WGS) entry which is preliminary data.</text>
</comment>
<dbReference type="GO" id="GO:0097053">
    <property type="term" value="P:L-kynurenine catabolic process"/>
    <property type="evidence" value="ECO:0007669"/>
    <property type="project" value="UniProtKB-UniRule"/>
</dbReference>
<dbReference type="InterPro" id="IPR010111">
    <property type="entry name" value="Kynureninase"/>
</dbReference>
<comment type="pathway">
    <text evidence="4 6">Amino-acid degradation; L-kynurenine degradation; L-alanine and anthranilate from L-kynurenine: step 1/1.</text>
</comment>
<dbReference type="Proteomes" id="UP000248614">
    <property type="component" value="Unassembled WGS sequence"/>
</dbReference>
<dbReference type="SUPFAM" id="SSF53383">
    <property type="entry name" value="PLP-dependent transferases"/>
    <property type="match status" value="1"/>
</dbReference>
<gene>
    <name evidence="4 7" type="primary">kynU</name>
    <name evidence="7" type="ORF">DI632_09100</name>
</gene>
<feature type="binding site" evidence="4">
    <location>
        <position position="278"/>
    </location>
    <ligand>
        <name>pyridoxal 5'-phosphate</name>
        <dbReference type="ChEBI" id="CHEBI:597326"/>
    </ligand>
</feature>
<dbReference type="AlphaFoldDB" id="A0A2W4Z4W6"/>
<comment type="pathway">
    <text evidence="4 6">Cofactor biosynthesis; NAD(+) biosynthesis; quinolinate from L-kynurenine: step 2/3.</text>
</comment>
<organism evidence="7 8">
    <name type="scientific">Sphingomonas hengshuiensis</name>
    <dbReference type="NCBI Taxonomy" id="1609977"/>
    <lineage>
        <taxon>Bacteria</taxon>
        <taxon>Pseudomonadati</taxon>
        <taxon>Pseudomonadota</taxon>
        <taxon>Alphaproteobacteria</taxon>
        <taxon>Sphingomonadales</taxon>
        <taxon>Sphingomonadaceae</taxon>
        <taxon>Sphingomonas</taxon>
    </lineage>
</organism>
<accession>A0A2W4Z4W6</accession>
<dbReference type="GO" id="GO:0019441">
    <property type="term" value="P:L-tryptophan catabolic process to kynurenine"/>
    <property type="evidence" value="ECO:0007669"/>
    <property type="project" value="TreeGrafter"/>
</dbReference>
<protein>
    <recommendedName>
        <fullName evidence="4 5">Kynureninase</fullName>
        <ecNumber evidence="4 5">3.7.1.3</ecNumber>
    </recommendedName>
    <alternativeName>
        <fullName evidence="4">L-kynurenine hydrolase</fullName>
    </alternativeName>
</protein>
<dbReference type="GO" id="GO:0030429">
    <property type="term" value="F:kynureninase activity"/>
    <property type="evidence" value="ECO:0007669"/>
    <property type="project" value="UniProtKB-UniRule"/>
</dbReference>
<dbReference type="Gene3D" id="3.90.1150.10">
    <property type="entry name" value="Aspartate Aminotransferase, domain 1"/>
    <property type="match status" value="1"/>
</dbReference>
<dbReference type="EC" id="3.7.1.3" evidence="4 5"/>
<sequence>MTALTLDAARACDAADPLRHKRADFLLPAGKIYLDGNSLGALPRSTPPRIAALIAQEWGEDLIGSWNSAGWIDAPRALGARIAPLIGAQPDEVLVTDSTSVNLFKLLTAACLARPGRTTILSEPGNFPTDLYIADGVTRTLPGRRLRTVPADDIVDAIDDDVAVVLLTHVHYKSGRRLDMAAITAAAHARGALTLWDLSHSVGAVPVLLDACDADLAVGCGYKYLNGGPGAPAFLYVAKELQDTLRSPLTGWMGHDAPFSFGDDYRPAGGIARFLCGTPPIIAMGALEQGLAQFDGVDFATILAKSQALCDLFVALVDARCGGSALTLLSPRDAASRGSHLSYAHPDAHALCQALIARGVIGDFRAPDAVRFGFTPLYTGYEDVWRAVDILADILATKAWDDPAYRRRAAVT</sequence>
<evidence type="ECO:0000256" key="1">
    <source>
        <dbReference type="ARBA" id="ARBA00022642"/>
    </source>
</evidence>
<comment type="cofactor">
    <cofactor evidence="4 6">
        <name>pyridoxal 5'-phosphate</name>
        <dbReference type="ChEBI" id="CHEBI:597326"/>
    </cofactor>
</comment>
<dbReference type="GO" id="GO:0019805">
    <property type="term" value="P:quinolinate biosynthetic process"/>
    <property type="evidence" value="ECO:0007669"/>
    <property type="project" value="UniProtKB-UniRule"/>
</dbReference>
<dbReference type="InterPro" id="IPR015421">
    <property type="entry name" value="PyrdxlP-dep_Trfase_major"/>
</dbReference>
<dbReference type="GO" id="GO:0005737">
    <property type="term" value="C:cytoplasm"/>
    <property type="evidence" value="ECO:0007669"/>
    <property type="project" value="UniProtKB-UniRule"/>
</dbReference>
<dbReference type="NCBIfam" id="TIGR01814">
    <property type="entry name" value="kynureninase"/>
    <property type="match status" value="1"/>
</dbReference>
<feature type="binding site" evidence="4">
    <location>
        <position position="222"/>
    </location>
    <ligand>
        <name>pyridoxal 5'-phosphate</name>
        <dbReference type="ChEBI" id="CHEBI:597326"/>
    </ligand>
</feature>
<keyword evidence="1 4" id="KW-0662">Pyridine nucleotide biosynthesis</keyword>
<dbReference type="InterPro" id="IPR015424">
    <property type="entry name" value="PyrdxlP-dep_Trfase"/>
</dbReference>
<dbReference type="InterPro" id="IPR015422">
    <property type="entry name" value="PyrdxlP-dep_Trfase_small"/>
</dbReference>
<feature type="binding site" evidence="4">
    <location>
        <position position="99"/>
    </location>
    <ligand>
        <name>pyridoxal 5'-phosphate</name>
        <dbReference type="ChEBI" id="CHEBI:597326"/>
    </ligand>
</feature>
<comment type="similarity">
    <text evidence="4 6">Belongs to the kynureninase family.</text>
</comment>
<dbReference type="GO" id="GO:0043420">
    <property type="term" value="P:anthranilate metabolic process"/>
    <property type="evidence" value="ECO:0007669"/>
    <property type="project" value="TreeGrafter"/>
</dbReference>
<dbReference type="UniPathway" id="UPA00253">
    <property type="reaction ID" value="UER00329"/>
</dbReference>
<dbReference type="Pfam" id="PF22580">
    <property type="entry name" value="KYNU_C"/>
    <property type="match status" value="1"/>
</dbReference>
<evidence type="ECO:0000256" key="3">
    <source>
        <dbReference type="ARBA" id="ARBA00022898"/>
    </source>
</evidence>
<dbReference type="HAMAP" id="MF_01970">
    <property type="entry name" value="Kynureninase"/>
    <property type="match status" value="1"/>
</dbReference>
<keyword evidence="3 4" id="KW-0663">Pyridoxal phosphate</keyword>
<dbReference type="EMBL" id="QFNF01000020">
    <property type="protein sequence ID" value="PZO77400.1"/>
    <property type="molecule type" value="Genomic_DNA"/>
</dbReference>
<dbReference type="Gene3D" id="3.40.640.10">
    <property type="entry name" value="Type I PLP-dependent aspartate aminotransferase-like (Major domain)"/>
    <property type="match status" value="1"/>
</dbReference>
<comment type="catalytic activity">
    <reaction evidence="4 6">
        <text>L-kynurenine + H2O = anthranilate + L-alanine + H(+)</text>
        <dbReference type="Rhea" id="RHEA:16813"/>
        <dbReference type="ChEBI" id="CHEBI:15377"/>
        <dbReference type="ChEBI" id="CHEBI:15378"/>
        <dbReference type="ChEBI" id="CHEBI:16567"/>
        <dbReference type="ChEBI" id="CHEBI:57959"/>
        <dbReference type="ChEBI" id="CHEBI:57972"/>
        <dbReference type="EC" id="3.7.1.3"/>
    </reaction>
</comment>
<keyword evidence="2 4" id="KW-0378">Hydrolase</keyword>
<feature type="modified residue" description="N6-(pyridoxal phosphate)lysine" evidence="4">
    <location>
        <position position="223"/>
    </location>
</feature>
<comment type="function">
    <text evidence="4 6">Catalyzes the cleavage of L-kynurenine (L-Kyn) and L-3-hydroxykynurenine (L-3OHKyn) into anthranilic acid (AA) and 3-hydroxyanthranilic acid (3-OHAA), respectively.</text>
</comment>
<dbReference type="GO" id="GO:0009435">
    <property type="term" value="P:NAD+ biosynthetic process"/>
    <property type="evidence" value="ECO:0007669"/>
    <property type="project" value="UniProtKB-UniRule"/>
</dbReference>
<dbReference type="UniPathway" id="UPA00334">
    <property type="reaction ID" value="UER00455"/>
</dbReference>
<feature type="binding site" evidence="4">
    <location>
        <position position="197"/>
    </location>
    <ligand>
        <name>pyridoxal 5'-phosphate</name>
        <dbReference type="ChEBI" id="CHEBI:597326"/>
    </ligand>
</feature>
<dbReference type="PIRSF" id="PIRSF038800">
    <property type="entry name" value="KYNU"/>
    <property type="match status" value="1"/>
</dbReference>
<evidence type="ECO:0000256" key="6">
    <source>
        <dbReference type="PIRNR" id="PIRNR038800"/>
    </source>
</evidence>
<dbReference type="PANTHER" id="PTHR14084:SF0">
    <property type="entry name" value="KYNURENINASE"/>
    <property type="match status" value="1"/>
</dbReference>
<evidence type="ECO:0000256" key="2">
    <source>
        <dbReference type="ARBA" id="ARBA00022801"/>
    </source>
</evidence>
<evidence type="ECO:0000313" key="8">
    <source>
        <dbReference type="Proteomes" id="UP000248614"/>
    </source>
</evidence>